<dbReference type="PROSITE" id="PS00523">
    <property type="entry name" value="SULFATASE_1"/>
    <property type="match status" value="1"/>
</dbReference>
<dbReference type="SUPFAM" id="SSF53649">
    <property type="entry name" value="Alkaline phosphatase-like"/>
    <property type="match status" value="1"/>
</dbReference>
<dbReference type="CDD" id="cd16144">
    <property type="entry name" value="ARS_like"/>
    <property type="match status" value="1"/>
</dbReference>
<keyword evidence="5" id="KW-0378">Hydrolase</keyword>
<keyword evidence="6" id="KW-0106">Calcium</keyword>
<proteinExistence type="inferred from homology"/>
<evidence type="ECO:0000313" key="9">
    <source>
        <dbReference type="EMBL" id="HIX02533.1"/>
    </source>
</evidence>
<dbReference type="Pfam" id="PF00884">
    <property type="entry name" value="Sulfatase"/>
    <property type="match status" value="1"/>
</dbReference>
<accession>A0A9D1UY24</accession>
<dbReference type="GO" id="GO:0004065">
    <property type="term" value="F:arylsulfatase activity"/>
    <property type="evidence" value="ECO:0007669"/>
    <property type="project" value="TreeGrafter"/>
</dbReference>
<protein>
    <submittedName>
        <fullName evidence="9">Sulfatase</fullName>
    </submittedName>
</protein>
<evidence type="ECO:0000256" key="1">
    <source>
        <dbReference type="ARBA" id="ARBA00001913"/>
    </source>
</evidence>
<reference evidence="9" key="2">
    <citation type="submission" date="2021-04" db="EMBL/GenBank/DDBJ databases">
        <authorList>
            <person name="Gilroy R."/>
        </authorList>
    </citation>
    <scope>NUCLEOTIDE SEQUENCE</scope>
    <source>
        <strain evidence="9">23274</strain>
    </source>
</reference>
<evidence type="ECO:0000256" key="3">
    <source>
        <dbReference type="ARBA" id="ARBA00022723"/>
    </source>
</evidence>
<evidence type="ECO:0000259" key="8">
    <source>
        <dbReference type="Pfam" id="PF00884"/>
    </source>
</evidence>
<reference evidence="9" key="1">
    <citation type="journal article" date="2021" name="PeerJ">
        <title>Extensive microbial diversity within the chicken gut microbiome revealed by metagenomics and culture.</title>
        <authorList>
            <person name="Gilroy R."/>
            <person name="Ravi A."/>
            <person name="Getino M."/>
            <person name="Pursley I."/>
            <person name="Horton D.L."/>
            <person name="Alikhan N.F."/>
            <person name="Baker D."/>
            <person name="Gharbi K."/>
            <person name="Hall N."/>
            <person name="Watson M."/>
            <person name="Adriaenssens E.M."/>
            <person name="Foster-Nyarko E."/>
            <person name="Jarju S."/>
            <person name="Secka A."/>
            <person name="Antonio M."/>
            <person name="Oren A."/>
            <person name="Chaudhuri R.R."/>
            <person name="La Ragione R."/>
            <person name="Hildebrand F."/>
            <person name="Pallen M.J."/>
        </authorList>
    </citation>
    <scope>NUCLEOTIDE SEQUENCE</scope>
    <source>
        <strain evidence="9">23274</strain>
    </source>
</reference>
<sequence>MNLTGATAQEHNQRPNILLFLVDDMGWEDTSEPFWDSVVPQNRIYHTPNMERLARQGMKFTHAYACPVSSPSRVSLMTGANVAQHQVSNWTLEKNKSTDAPHPTLDFGTWNFNGITPETGVENAFYAKCLPEILSENGYLTFIVGKAHLGALNTPAANPLNVGFDYNIAGHAAGAMGSYLGEENYGNREKGGYTEPWGVPDLEAYHGTDVFLTEALTREASKLIDTALAQEKPFFLYMSHYAVHAPFKADKRFIQKYLDQGMDRNEAMYAAIIEGMDKSLGDLMDFVEERGISDNTIIIFMSDNGGYTVGRGGEKAQRNYPLRGGKGSCFEGGIREPLIVYYPGITEANTVNTTPVIIEDFFPTILELAGVKRYETPQHIDGKSFAKTLRTGKGDKKRAFYFHYPNYWGEFREDIGVPQSAIIEGDWKLVHYYETGKNELYNLKEDIHERHDLSQEAGYGKLVREMASKLSDHLRHYHANMPYFKANGERCPYPDGQ</sequence>
<dbReference type="InterPro" id="IPR017850">
    <property type="entry name" value="Alkaline_phosphatase_core_sf"/>
</dbReference>
<dbReference type="EMBL" id="DXFT01000004">
    <property type="protein sequence ID" value="HIX02533.1"/>
    <property type="molecule type" value="Genomic_DNA"/>
</dbReference>
<comment type="PTM">
    <text evidence="7">The conversion to 3-oxoalanine (also known as C-formylglycine, FGly), of a serine or cysteine residue in prokaryotes and of a cysteine residue in eukaryotes, is critical for catalytic activity.</text>
</comment>
<gene>
    <name evidence="9" type="ORF">H9863_00235</name>
</gene>
<evidence type="ECO:0000256" key="4">
    <source>
        <dbReference type="ARBA" id="ARBA00022729"/>
    </source>
</evidence>
<name>A0A9D1UY24_9BACT</name>
<evidence type="ECO:0000256" key="6">
    <source>
        <dbReference type="ARBA" id="ARBA00022837"/>
    </source>
</evidence>
<evidence type="ECO:0000256" key="5">
    <source>
        <dbReference type="ARBA" id="ARBA00022801"/>
    </source>
</evidence>
<dbReference type="PANTHER" id="PTHR42693">
    <property type="entry name" value="ARYLSULFATASE FAMILY MEMBER"/>
    <property type="match status" value="1"/>
</dbReference>
<dbReference type="InterPro" id="IPR000917">
    <property type="entry name" value="Sulfatase_N"/>
</dbReference>
<evidence type="ECO:0000256" key="2">
    <source>
        <dbReference type="ARBA" id="ARBA00008779"/>
    </source>
</evidence>
<dbReference type="AlphaFoldDB" id="A0A9D1UY24"/>
<comment type="caution">
    <text evidence="9">The sequence shown here is derived from an EMBL/GenBank/DDBJ whole genome shotgun (WGS) entry which is preliminary data.</text>
</comment>
<feature type="domain" description="Sulfatase N-terminal" evidence="8">
    <location>
        <begin position="15"/>
        <end position="371"/>
    </location>
</feature>
<dbReference type="InterPro" id="IPR024607">
    <property type="entry name" value="Sulfatase_CS"/>
</dbReference>
<dbReference type="Gene3D" id="3.40.720.10">
    <property type="entry name" value="Alkaline Phosphatase, subunit A"/>
    <property type="match status" value="1"/>
</dbReference>
<dbReference type="PANTHER" id="PTHR42693:SF42">
    <property type="entry name" value="ARYLSULFATASE G"/>
    <property type="match status" value="1"/>
</dbReference>
<keyword evidence="3" id="KW-0479">Metal-binding</keyword>
<dbReference type="Gene3D" id="3.30.1120.10">
    <property type="match status" value="1"/>
</dbReference>
<evidence type="ECO:0000313" key="10">
    <source>
        <dbReference type="Proteomes" id="UP000824202"/>
    </source>
</evidence>
<comment type="cofactor">
    <cofactor evidence="1">
        <name>Ca(2+)</name>
        <dbReference type="ChEBI" id="CHEBI:29108"/>
    </cofactor>
</comment>
<dbReference type="InterPro" id="IPR050738">
    <property type="entry name" value="Sulfatase"/>
</dbReference>
<feature type="modified residue" description="3-oxoalanine (Ser)" evidence="7">
    <location>
        <position position="69"/>
    </location>
</feature>
<dbReference type="GO" id="GO:0046872">
    <property type="term" value="F:metal ion binding"/>
    <property type="evidence" value="ECO:0007669"/>
    <property type="project" value="UniProtKB-KW"/>
</dbReference>
<keyword evidence="4" id="KW-0732">Signal</keyword>
<dbReference type="Proteomes" id="UP000824202">
    <property type="component" value="Unassembled WGS sequence"/>
</dbReference>
<organism evidence="9 10">
    <name type="scientific">Candidatus Odoribacter faecigallinarum</name>
    <dbReference type="NCBI Taxonomy" id="2838706"/>
    <lineage>
        <taxon>Bacteria</taxon>
        <taxon>Pseudomonadati</taxon>
        <taxon>Bacteroidota</taxon>
        <taxon>Bacteroidia</taxon>
        <taxon>Bacteroidales</taxon>
        <taxon>Odoribacteraceae</taxon>
        <taxon>Odoribacter</taxon>
    </lineage>
</organism>
<comment type="similarity">
    <text evidence="2">Belongs to the sulfatase family.</text>
</comment>
<evidence type="ECO:0000256" key="7">
    <source>
        <dbReference type="PIRSR" id="PIRSR600917-52"/>
    </source>
</evidence>